<proteinExistence type="predicted"/>
<dbReference type="SMART" id="SM00034">
    <property type="entry name" value="CLECT"/>
    <property type="match status" value="3"/>
</dbReference>
<protein>
    <submittedName>
        <fullName evidence="4">C-type lectin domain-containing protein</fullName>
    </submittedName>
</protein>
<evidence type="ECO:0000313" key="4">
    <source>
        <dbReference type="WBParaSite" id="Pan_g2201.t1"/>
    </source>
</evidence>
<dbReference type="Proteomes" id="UP000492821">
    <property type="component" value="Unassembled WGS sequence"/>
</dbReference>
<dbReference type="AlphaFoldDB" id="A0A7E4ZWS7"/>
<dbReference type="Gene3D" id="3.10.100.10">
    <property type="entry name" value="Mannose-Binding Protein A, subunit A"/>
    <property type="match status" value="3"/>
</dbReference>
<evidence type="ECO:0000259" key="2">
    <source>
        <dbReference type="SMART" id="SM00034"/>
    </source>
</evidence>
<sequence>MAIKSNLLTTIAYVVATVLAAENDFSNKYPGLTLAEARCPEEPSDPDFWYINDHYNKTPQCFGRYPLPMKIDSREDLAAACRRKHDAAVPAVLHPESEQIEVQWFMNNDLQGFFGLDYDDTGADYLHDNHHEPIHLPTDSTNKYVICMTFAYPRVLSSYNRTVEPTPDLSLYKCEGNGWEMMAPCGGTPFCYKALPYPKDDPYKESDEFNRCGMLEPNSFPASMHCDAEFDFLRSKATNARNHFGYQLPRLSIWNKFDSWQNVDGTPADYAPWIDGEPNNFKARHQNVAIWRDNHAFIDEILSQQWPRHKLSSICKKPAVKKTVSLEIKKYETFKLKGKQCRKEKPSHWNRRCPAGRDSWRIVESEAGVHCYNFAPLPAKLSKDNFNNDICKQLHQNAKLASFHNDVQVGLIESISDKSKSVVGLLYEEGVYKWADGTPVNKSYLAPDQPHPPESDVVYYFNVFSMPTPFSIAPWARYNRPLLVPLHMKDIGTDARAVCKVEAVPLLDCTPLPDANPMASLDNTKCERGWSKQRLCGNVYCYKEVDIPQFQRYWYYMMENDICAMVHSRSYLASVHCIEEHYYLQSFAPRSTIGLHIPKYFQDTRTLDVRDFRWTDGSPVDFVGWNRFSKRVSTEKKQEPLFPDSPVTEESVAHDLKPSYVAYNKLDDETSGWTTLPRGYTRAICKKKATVTK</sequence>
<evidence type="ECO:0000256" key="1">
    <source>
        <dbReference type="SAM" id="SignalP"/>
    </source>
</evidence>
<feature type="domain" description="C-type lectin" evidence="2">
    <location>
        <begin position="353"/>
        <end position="500"/>
    </location>
</feature>
<reference evidence="3" key="1">
    <citation type="journal article" date="2013" name="Genetics">
        <title>The draft genome and transcriptome of Panagrellus redivivus are shaped by the harsh demands of a free-living lifestyle.</title>
        <authorList>
            <person name="Srinivasan J."/>
            <person name="Dillman A.R."/>
            <person name="Macchietto M.G."/>
            <person name="Heikkinen L."/>
            <person name="Lakso M."/>
            <person name="Fracchia K.M."/>
            <person name="Antoshechkin I."/>
            <person name="Mortazavi A."/>
            <person name="Wong G."/>
            <person name="Sternberg P.W."/>
        </authorList>
    </citation>
    <scope>NUCLEOTIDE SEQUENCE [LARGE SCALE GENOMIC DNA]</scope>
    <source>
        <strain evidence="3">MT8872</strain>
    </source>
</reference>
<dbReference type="CDD" id="cd00037">
    <property type="entry name" value="CLECT"/>
    <property type="match status" value="1"/>
</dbReference>
<keyword evidence="3" id="KW-1185">Reference proteome</keyword>
<dbReference type="InterPro" id="IPR016186">
    <property type="entry name" value="C-type_lectin-like/link_sf"/>
</dbReference>
<dbReference type="WBParaSite" id="Pan_g2201.t1">
    <property type="protein sequence ID" value="Pan_g2201.t1"/>
    <property type="gene ID" value="Pan_g2201"/>
</dbReference>
<organism evidence="3 4">
    <name type="scientific">Panagrellus redivivus</name>
    <name type="common">Microworm</name>
    <dbReference type="NCBI Taxonomy" id="6233"/>
    <lineage>
        <taxon>Eukaryota</taxon>
        <taxon>Metazoa</taxon>
        <taxon>Ecdysozoa</taxon>
        <taxon>Nematoda</taxon>
        <taxon>Chromadorea</taxon>
        <taxon>Rhabditida</taxon>
        <taxon>Tylenchina</taxon>
        <taxon>Panagrolaimomorpha</taxon>
        <taxon>Panagrolaimoidea</taxon>
        <taxon>Panagrolaimidae</taxon>
        <taxon>Panagrellus</taxon>
    </lineage>
</organism>
<reference evidence="4" key="2">
    <citation type="submission" date="2020-10" db="UniProtKB">
        <authorList>
            <consortium name="WormBaseParasite"/>
        </authorList>
    </citation>
    <scope>IDENTIFICATION</scope>
</reference>
<feature type="domain" description="C-type lectin" evidence="2">
    <location>
        <begin position="526"/>
        <end position="686"/>
    </location>
</feature>
<feature type="domain" description="C-type lectin" evidence="2">
    <location>
        <begin position="183"/>
        <end position="316"/>
    </location>
</feature>
<feature type="chain" id="PRO_5028840437" evidence="1">
    <location>
        <begin position="21"/>
        <end position="693"/>
    </location>
</feature>
<dbReference type="InterPro" id="IPR016187">
    <property type="entry name" value="CTDL_fold"/>
</dbReference>
<dbReference type="SUPFAM" id="SSF56436">
    <property type="entry name" value="C-type lectin-like"/>
    <property type="match status" value="3"/>
</dbReference>
<dbReference type="InterPro" id="IPR001304">
    <property type="entry name" value="C-type_lectin-like"/>
</dbReference>
<evidence type="ECO:0000313" key="3">
    <source>
        <dbReference type="Proteomes" id="UP000492821"/>
    </source>
</evidence>
<accession>A0A7E4ZWS7</accession>
<name>A0A7E4ZWS7_PANRE</name>
<feature type="signal peptide" evidence="1">
    <location>
        <begin position="1"/>
        <end position="20"/>
    </location>
</feature>
<keyword evidence="1" id="KW-0732">Signal</keyword>